<dbReference type="EMBL" id="FNGY01000007">
    <property type="protein sequence ID" value="SDN35551.1"/>
    <property type="molecule type" value="Genomic_DNA"/>
</dbReference>
<evidence type="ECO:0000256" key="2">
    <source>
        <dbReference type="SAM" id="Phobius"/>
    </source>
</evidence>
<accession>A0A1H0AQ85</accession>
<feature type="transmembrane region" description="Helical" evidence="2">
    <location>
        <begin position="99"/>
        <end position="116"/>
    </location>
</feature>
<dbReference type="AlphaFoldDB" id="A0A1H0AQ85"/>
<feature type="transmembrane region" description="Helical" evidence="2">
    <location>
        <begin position="26"/>
        <end position="50"/>
    </location>
</feature>
<keyword evidence="4" id="KW-1185">Reference proteome</keyword>
<keyword evidence="2" id="KW-0472">Membrane</keyword>
<keyword evidence="2" id="KW-0812">Transmembrane</keyword>
<evidence type="ECO:0000313" key="4">
    <source>
        <dbReference type="Proteomes" id="UP000183200"/>
    </source>
</evidence>
<keyword evidence="2" id="KW-1133">Transmembrane helix</keyword>
<feature type="transmembrane region" description="Helical" evidence="2">
    <location>
        <begin position="62"/>
        <end position="79"/>
    </location>
</feature>
<evidence type="ECO:0000256" key="1">
    <source>
        <dbReference type="SAM" id="MobiDB-lite"/>
    </source>
</evidence>
<reference evidence="4" key="1">
    <citation type="submission" date="2016-10" db="EMBL/GenBank/DDBJ databases">
        <authorList>
            <person name="Varghese N."/>
            <person name="Submissions S."/>
        </authorList>
    </citation>
    <scope>NUCLEOTIDE SEQUENCE [LARGE SCALE GENOMIC DNA]</scope>
    <source>
        <strain evidence="4">DSM 19110</strain>
    </source>
</reference>
<evidence type="ECO:0000313" key="3">
    <source>
        <dbReference type="EMBL" id="SDN35551.1"/>
    </source>
</evidence>
<dbReference type="Proteomes" id="UP000183200">
    <property type="component" value="Unassembled WGS sequence"/>
</dbReference>
<feature type="compositionally biased region" description="Basic and acidic residues" evidence="1">
    <location>
        <begin position="139"/>
        <end position="151"/>
    </location>
</feature>
<proteinExistence type="predicted"/>
<feature type="region of interest" description="Disordered" evidence="1">
    <location>
        <begin position="124"/>
        <end position="151"/>
    </location>
</feature>
<name>A0A1H0AQ85_9SPHI</name>
<gene>
    <name evidence="3" type="ORF">SAMN05421820_107166</name>
</gene>
<protein>
    <submittedName>
        <fullName evidence="3">Uncharacterized protein</fullName>
    </submittedName>
</protein>
<organism evidence="3 4">
    <name type="scientific">Pedobacter steynii</name>
    <dbReference type="NCBI Taxonomy" id="430522"/>
    <lineage>
        <taxon>Bacteria</taxon>
        <taxon>Pseudomonadati</taxon>
        <taxon>Bacteroidota</taxon>
        <taxon>Sphingobacteriia</taxon>
        <taxon>Sphingobacteriales</taxon>
        <taxon>Sphingobacteriaceae</taxon>
        <taxon>Pedobacter</taxon>
    </lineage>
</organism>
<sequence length="151" mass="18401">MKLYSYLLFRIYRFYTDRMKEKDIPLIYVTSISTVLIGFNFFTIYSFLVYRSFFRDIIPGKYYVLVPVGIIWILNYFAFVKRKRFLEYNFKKDLRGGMLIILYIFITAVLLVIVADKNRKKIADQKRQHPTTRQQKPKPSLEGRIKKWWRE</sequence>